<protein>
    <recommendedName>
        <fullName evidence="4">Peptidyl-prolyl cis-trans isomerase C</fullName>
    </recommendedName>
    <alternativeName>
        <fullName evidence="6">Parvulin</fullName>
    </alternativeName>
    <alternativeName>
        <fullName evidence="5">Rotamase C</fullName>
    </alternativeName>
</protein>
<accession>A0A5B9MR08</accession>
<keyword evidence="8 10" id="KW-0413">Isomerase</keyword>
<sequence length="95" mass="10358">MLRIQARHIQVSTPELANEVMTQWQQGASFDQLAQTYSECPTARQGGSLGEFGPGHMAPELEPVFIEGDIGSVYGPVATAHGYHLVEVTGRKDYP</sequence>
<gene>
    <name evidence="10" type="primary">prsA2</name>
    <name evidence="10" type="ORF">Mal15_55440</name>
</gene>
<dbReference type="InterPro" id="IPR000297">
    <property type="entry name" value="PPIase_PpiC"/>
</dbReference>
<evidence type="ECO:0000313" key="10">
    <source>
        <dbReference type="EMBL" id="QEG01468.1"/>
    </source>
</evidence>
<dbReference type="InterPro" id="IPR052204">
    <property type="entry name" value="PpiC/parvulin_rotamase"/>
</dbReference>
<evidence type="ECO:0000256" key="5">
    <source>
        <dbReference type="ARBA" id="ARBA00041926"/>
    </source>
</evidence>
<evidence type="ECO:0000256" key="4">
    <source>
        <dbReference type="ARBA" id="ARBA00040926"/>
    </source>
</evidence>
<dbReference type="KEGG" id="smam:Mal15_55440"/>
<dbReference type="AlphaFoldDB" id="A0A5B9MR08"/>
<evidence type="ECO:0000256" key="7">
    <source>
        <dbReference type="ARBA" id="ARBA00046231"/>
    </source>
</evidence>
<dbReference type="SUPFAM" id="SSF54534">
    <property type="entry name" value="FKBP-like"/>
    <property type="match status" value="1"/>
</dbReference>
<dbReference type="InterPro" id="IPR023058">
    <property type="entry name" value="PPIase_PpiC_CS"/>
</dbReference>
<dbReference type="PROSITE" id="PS50198">
    <property type="entry name" value="PPIC_PPIASE_2"/>
    <property type="match status" value="1"/>
</dbReference>
<dbReference type="PANTHER" id="PTHR43629:SF2">
    <property type="entry name" value="RHODANESE-LIKE_PPIC DOMAIN-CONTAINING PROTEIN 12, CHLOROPLASTIC"/>
    <property type="match status" value="1"/>
</dbReference>
<keyword evidence="3" id="KW-0963">Cytoplasm</keyword>
<evidence type="ECO:0000256" key="6">
    <source>
        <dbReference type="ARBA" id="ARBA00043072"/>
    </source>
</evidence>
<dbReference type="Pfam" id="PF00639">
    <property type="entry name" value="Rotamase"/>
    <property type="match status" value="1"/>
</dbReference>
<evidence type="ECO:0000256" key="2">
    <source>
        <dbReference type="ARBA" id="ARBA00007656"/>
    </source>
</evidence>
<organism evidence="10 11">
    <name type="scientific">Stieleria maiorica</name>
    <dbReference type="NCBI Taxonomy" id="2795974"/>
    <lineage>
        <taxon>Bacteria</taxon>
        <taxon>Pseudomonadati</taxon>
        <taxon>Planctomycetota</taxon>
        <taxon>Planctomycetia</taxon>
        <taxon>Pirellulales</taxon>
        <taxon>Pirellulaceae</taxon>
        <taxon>Stieleria</taxon>
    </lineage>
</organism>
<feature type="domain" description="PpiC" evidence="9">
    <location>
        <begin position="1"/>
        <end position="90"/>
    </location>
</feature>
<dbReference type="PANTHER" id="PTHR43629">
    <property type="entry name" value="PEPTIDYL-PROLYL CIS-TRANS ISOMERASE"/>
    <property type="match status" value="1"/>
</dbReference>
<name>A0A5B9MR08_9BACT</name>
<dbReference type="RefSeq" id="WP_147870544.1">
    <property type="nucleotide sequence ID" value="NZ_CP036264.1"/>
</dbReference>
<proteinExistence type="inferred from homology"/>
<dbReference type="EMBL" id="CP036264">
    <property type="protein sequence ID" value="QEG01468.1"/>
    <property type="molecule type" value="Genomic_DNA"/>
</dbReference>
<comment type="function">
    <text evidence="7">PPIases accelerate the folding of proteins. It prefers amino acid residues with hydrophobic side chains like leucine and phenylalanine in the P1 position of the peptides substrates.</text>
</comment>
<keyword evidence="11" id="KW-1185">Reference proteome</keyword>
<comment type="subcellular location">
    <subcellularLocation>
        <location evidence="1">Cytoplasm</location>
    </subcellularLocation>
</comment>
<evidence type="ECO:0000256" key="3">
    <source>
        <dbReference type="ARBA" id="ARBA00022490"/>
    </source>
</evidence>
<comment type="similarity">
    <text evidence="2">Belongs to the PpiC/parvulin rotamase family.</text>
</comment>
<dbReference type="InterPro" id="IPR046357">
    <property type="entry name" value="PPIase_dom_sf"/>
</dbReference>
<dbReference type="Proteomes" id="UP000321353">
    <property type="component" value="Chromosome"/>
</dbReference>
<evidence type="ECO:0000313" key="11">
    <source>
        <dbReference type="Proteomes" id="UP000321353"/>
    </source>
</evidence>
<evidence type="ECO:0000256" key="8">
    <source>
        <dbReference type="PROSITE-ProRule" id="PRU00278"/>
    </source>
</evidence>
<dbReference type="PROSITE" id="PS01096">
    <property type="entry name" value="PPIC_PPIASE_1"/>
    <property type="match status" value="1"/>
</dbReference>
<dbReference type="GO" id="GO:0005737">
    <property type="term" value="C:cytoplasm"/>
    <property type="evidence" value="ECO:0007669"/>
    <property type="project" value="UniProtKB-SubCell"/>
</dbReference>
<dbReference type="GO" id="GO:0003755">
    <property type="term" value="F:peptidyl-prolyl cis-trans isomerase activity"/>
    <property type="evidence" value="ECO:0007669"/>
    <property type="project" value="UniProtKB-KW"/>
</dbReference>
<evidence type="ECO:0000256" key="1">
    <source>
        <dbReference type="ARBA" id="ARBA00004496"/>
    </source>
</evidence>
<evidence type="ECO:0000259" key="9">
    <source>
        <dbReference type="PROSITE" id="PS50198"/>
    </source>
</evidence>
<dbReference type="Gene3D" id="3.10.50.40">
    <property type="match status" value="1"/>
</dbReference>
<keyword evidence="8" id="KW-0697">Rotamase</keyword>
<reference evidence="10 11" key="1">
    <citation type="submission" date="2019-02" db="EMBL/GenBank/DDBJ databases">
        <title>Planctomycetal bacteria perform biofilm scaping via a novel small molecule.</title>
        <authorList>
            <person name="Jeske O."/>
            <person name="Boedeker C."/>
            <person name="Wiegand S."/>
            <person name="Breitling P."/>
            <person name="Kallscheuer N."/>
            <person name="Jogler M."/>
            <person name="Rohde M."/>
            <person name="Petersen J."/>
            <person name="Medema M.H."/>
            <person name="Surup F."/>
            <person name="Jogler C."/>
        </authorList>
    </citation>
    <scope>NUCLEOTIDE SEQUENCE [LARGE SCALE GENOMIC DNA]</scope>
    <source>
        <strain evidence="10 11">Mal15</strain>
    </source>
</reference>